<dbReference type="PANTHER" id="PTHR32060:SF30">
    <property type="entry name" value="CARBOXY-TERMINAL PROCESSING PROTEASE CTPA"/>
    <property type="match status" value="1"/>
</dbReference>
<dbReference type="GO" id="GO:0007165">
    <property type="term" value="P:signal transduction"/>
    <property type="evidence" value="ECO:0007669"/>
    <property type="project" value="TreeGrafter"/>
</dbReference>
<keyword evidence="9" id="KW-1185">Reference proteome</keyword>
<dbReference type="CDD" id="cd06782">
    <property type="entry name" value="cpPDZ_CPP-like"/>
    <property type="match status" value="1"/>
</dbReference>
<feature type="domain" description="PDZ" evidence="7">
    <location>
        <begin position="103"/>
        <end position="175"/>
    </location>
</feature>
<dbReference type="Gene3D" id="2.30.42.10">
    <property type="match status" value="1"/>
</dbReference>
<evidence type="ECO:0000256" key="2">
    <source>
        <dbReference type="ARBA" id="ARBA00022670"/>
    </source>
</evidence>
<protein>
    <submittedName>
        <fullName evidence="8">Carboxyl-terminal protease</fullName>
    </submittedName>
</protein>
<dbReference type="Proteomes" id="UP000050509">
    <property type="component" value="Unassembled WGS sequence"/>
</dbReference>
<keyword evidence="6" id="KW-0472">Membrane</keyword>
<feature type="transmembrane region" description="Helical" evidence="6">
    <location>
        <begin position="12"/>
        <end position="35"/>
    </location>
</feature>
<dbReference type="PROSITE" id="PS50106">
    <property type="entry name" value="PDZ"/>
    <property type="match status" value="1"/>
</dbReference>
<dbReference type="Pfam" id="PF03572">
    <property type="entry name" value="Peptidase_S41"/>
    <property type="match status" value="1"/>
</dbReference>
<dbReference type="InterPro" id="IPR041489">
    <property type="entry name" value="PDZ_6"/>
</dbReference>
<evidence type="ECO:0000259" key="7">
    <source>
        <dbReference type="PROSITE" id="PS50106"/>
    </source>
</evidence>
<dbReference type="GO" id="GO:0030288">
    <property type="term" value="C:outer membrane-bounded periplasmic space"/>
    <property type="evidence" value="ECO:0007669"/>
    <property type="project" value="TreeGrafter"/>
</dbReference>
<accession>A0A0P9D227</accession>
<dbReference type="AlphaFoldDB" id="A0A0P9D227"/>
<dbReference type="SMART" id="SM00245">
    <property type="entry name" value="TSPc"/>
    <property type="match status" value="1"/>
</dbReference>
<dbReference type="SMART" id="SM00228">
    <property type="entry name" value="PDZ"/>
    <property type="match status" value="1"/>
</dbReference>
<dbReference type="SUPFAM" id="SSF50156">
    <property type="entry name" value="PDZ domain-like"/>
    <property type="match status" value="1"/>
</dbReference>
<keyword evidence="6" id="KW-1133">Transmembrane helix</keyword>
<evidence type="ECO:0000256" key="5">
    <source>
        <dbReference type="RuleBase" id="RU004404"/>
    </source>
</evidence>
<organism evidence="8 9">
    <name type="scientific">Kouleothrix aurantiaca</name>
    <dbReference type="NCBI Taxonomy" id="186479"/>
    <lineage>
        <taxon>Bacteria</taxon>
        <taxon>Bacillati</taxon>
        <taxon>Chloroflexota</taxon>
        <taxon>Chloroflexia</taxon>
        <taxon>Chloroflexales</taxon>
        <taxon>Roseiflexineae</taxon>
        <taxon>Roseiflexaceae</taxon>
        <taxon>Kouleothrix</taxon>
    </lineage>
</organism>
<gene>
    <name evidence="8" type="ORF">SE17_12115</name>
</gene>
<keyword evidence="3 5" id="KW-0378">Hydrolase</keyword>
<dbReference type="InterPro" id="IPR004447">
    <property type="entry name" value="Peptidase_S41A"/>
</dbReference>
<dbReference type="Pfam" id="PF17820">
    <property type="entry name" value="PDZ_6"/>
    <property type="match status" value="1"/>
</dbReference>
<evidence type="ECO:0000256" key="4">
    <source>
        <dbReference type="ARBA" id="ARBA00022825"/>
    </source>
</evidence>
<dbReference type="InterPro" id="IPR001478">
    <property type="entry name" value="PDZ"/>
</dbReference>
<keyword evidence="6" id="KW-0812">Transmembrane</keyword>
<comment type="similarity">
    <text evidence="1 5">Belongs to the peptidase S41A family.</text>
</comment>
<dbReference type="NCBIfam" id="TIGR00225">
    <property type="entry name" value="prc"/>
    <property type="match status" value="1"/>
</dbReference>
<dbReference type="GO" id="GO:0006508">
    <property type="term" value="P:proteolysis"/>
    <property type="evidence" value="ECO:0007669"/>
    <property type="project" value="UniProtKB-KW"/>
</dbReference>
<name>A0A0P9D227_9CHLR</name>
<dbReference type="Gene3D" id="3.90.226.10">
    <property type="entry name" value="2-enoyl-CoA Hydratase, Chain A, domain 1"/>
    <property type="match status" value="1"/>
</dbReference>
<dbReference type="SUPFAM" id="SSF52096">
    <property type="entry name" value="ClpP/crotonase"/>
    <property type="match status" value="1"/>
</dbReference>
<keyword evidence="2 5" id="KW-0645">Protease</keyword>
<sequence>MRDSVSRVMRIQLPIWLVVPMVALALVAGLGGGYFGGVFLRPSSSGPESADVCTRFENFWKTWDLARDEYVDPSAVVPQKMIDGAIEGMLDTLGDNGHTRYLPTDIAKAEREELSGKFEGIGAYIDVKNDQPIIVQPMEGSPAEQAGLRSNDQILKVNGEDVHGISVSELRNKVRGPKGTQVTLTVQHAGETAPVDIVITRAEITSPSVTWRMLPNQVALIHLNQFAERSGDELKQALNDARQQGAASIVLDLRNNPGGYVNELVAAASQFLPVDTTVLLEQNRAGDKTPYKTAAGGVATDLPLVVLVNNNSASSAEILAGALKDAGRARLIGEPTFGTATVLRTFNLNDGAQVRIGTTQWLTPKGEVVRGKGIQPDELVSLAPEVAPLTPANAAKLDAQALLSSDDVQLVRALEVLKTLAGH</sequence>
<dbReference type="InterPro" id="IPR036034">
    <property type="entry name" value="PDZ_sf"/>
</dbReference>
<dbReference type="InterPro" id="IPR029045">
    <property type="entry name" value="ClpP/crotonase-like_dom_sf"/>
</dbReference>
<evidence type="ECO:0000256" key="3">
    <source>
        <dbReference type="ARBA" id="ARBA00022801"/>
    </source>
</evidence>
<reference evidence="8 9" key="1">
    <citation type="submission" date="2015-09" db="EMBL/GenBank/DDBJ databases">
        <title>Draft genome sequence of Kouleothrix aurantiaca JCM 19913.</title>
        <authorList>
            <person name="Hemp J."/>
        </authorList>
    </citation>
    <scope>NUCLEOTIDE SEQUENCE [LARGE SCALE GENOMIC DNA]</scope>
    <source>
        <strain evidence="8 9">COM-B</strain>
    </source>
</reference>
<dbReference type="FunFam" id="2.30.42.10:FF:000063">
    <property type="entry name" value="Peptidase, S41 family"/>
    <property type="match status" value="1"/>
</dbReference>
<evidence type="ECO:0000256" key="1">
    <source>
        <dbReference type="ARBA" id="ARBA00009179"/>
    </source>
</evidence>
<comment type="caution">
    <text evidence="8">The sequence shown here is derived from an EMBL/GenBank/DDBJ whole genome shotgun (WGS) entry which is preliminary data.</text>
</comment>
<dbReference type="GO" id="GO:0008236">
    <property type="term" value="F:serine-type peptidase activity"/>
    <property type="evidence" value="ECO:0007669"/>
    <property type="project" value="UniProtKB-KW"/>
</dbReference>
<proteinExistence type="inferred from homology"/>
<keyword evidence="4 5" id="KW-0720">Serine protease</keyword>
<evidence type="ECO:0000256" key="6">
    <source>
        <dbReference type="SAM" id="Phobius"/>
    </source>
</evidence>
<dbReference type="GO" id="GO:0004175">
    <property type="term" value="F:endopeptidase activity"/>
    <property type="evidence" value="ECO:0007669"/>
    <property type="project" value="TreeGrafter"/>
</dbReference>
<dbReference type="PANTHER" id="PTHR32060">
    <property type="entry name" value="TAIL-SPECIFIC PROTEASE"/>
    <property type="match status" value="1"/>
</dbReference>
<evidence type="ECO:0000313" key="8">
    <source>
        <dbReference type="EMBL" id="KPV53011.1"/>
    </source>
</evidence>
<dbReference type="Gene3D" id="3.30.750.44">
    <property type="match status" value="1"/>
</dbReference>
<evidence type="ECO:0000313" key="9">
    <source>
        <dbReference type="Proteomes" id="UP000050509"/>
    </source>
</evidence>
<dbReference type="EMBL" id="LJCR01000366">
    <property type="protein sequence ID" value="KPV53011.1"/>
    <property type="molecule type" value="Genomic_DNA"/>
</dbReference>
<dbReference type="CDD" id="cd07560">
    <property type="entry name" value="Peptidase_S41_CPP"/>
    <property type="match status" value="1"/>
</dbReference>
<dbReference type="InterPro" id="IPR005151">
    <property type="entry name" value="Tail-specific_protease"/>
</dbReference>